<comment type="caution">
    <text evidence="1">The sequence shown here is derived from an EMBL/GenBank/DDBJ whole genome shotgun (WGS) entry which is preliminary data.</text>
</comment>
<organism evidence="1 2">
    <name type="scientific">Boeremia exigua</name>
    <dbReference type="NCBI Taxonomy" id="749465"/>
    <lineage>
        <taxon>Eukaryota</taxon>
        <taxon>Fungi</taxon>
        <taxon>Dikarya</taxon>
        <taxon>Ascomycota</taxon>
        <taxon>Pezizomycotina</taxon>
        <taxon>Dothideomycetes</taxon>
        <taxon>Pleosporomycetidae</taxon>
        <taxon>Pleosporales</taxon>
        <taxon>Pleosporineae</taxon>
        <taxon>Didymellaceae</taxon>
        <taxon>Boeremia</taxon>
    </lineage>
</organism>
<proteinExistence type="predicted"/>
<reference evidence="1" key="1">
    <citation type="submission" date="2022-11" db="EMBL/GenBank/DDBJ databases">
        <title>Genome Sequence of Boeremia exigua.</title>
        <authorList>
            <person name="Buettner E."/>
        </authorList>
    </citation>
    <scope>NUCLEOTIDE SEQUENCE</scope>
    <source>
        <strain evidence="1">CU02</strain>
    </source>
</reference>
<dbReference type="EMBL" id="JAPHNI010000144">
    <property type="protein sequence ID" value="KAJ8115360.1"/>
    <property type="molecule type" value="Genomic_DNA"/>
</dbReference>
<protein>
    <submittedName>
        <fullName evidence="1">Uncharacterized protein</fullName>
    </submittedName>
</protein>
<accession>A0ACC2IJL4</accession>
<evidence type="ECO:0000313" key="2">
    <source>
        <dbReference type="Proteomes" id="UP001153331"/>
    </source>
</evidence>
<gene>
    <name evidence="1" type="ORF">OPT61_g2975</name>
</gene>
<name>A0ACC2IJL4_9PLEO</name>
<dbReference type="Proteomes" id="UP001153331">
    <property type="component" value="Unassembled WGS sequence"/>
</dbReference>
<keyword evidence="2" id="KW-1185">Reference proteome</keyword>
<evidence type="ECO:0000313" key="1">
    <source>
        <dbReference type="EMBL" id="KAJ8115360.1"/>
    </source>
</evidence>
<sequence>MGVRENGAWLAFWIESWSRTYSERRDKERDELETPGLGKDREVVDGGGIEVYLQQFDGIESENSAWPAYWLNSQRQNHHAIEFNPENECVQQNGVAVLESVNQVYWAGIGTNMNGFKGMAKEIAPRIW</sequence>